<dbReference type="Proteomes" id="UP000014012">
    <property type="component" value="Unassembled WGS sequence"/>
</dbReference>
<name>R8APA8_PLESH</name>
<dbReference type="GO" id="GO:0030430">
    <property type="term" value="C:host cell cytoplasm"/>
    <property type="evidence" value="ECO:0007669"/>
    <property type="project" value="InterPro"/>
</dbReference>
<keyword evidence="2" id="KW-1185">Reference proteome</keyword>
<dbReference type="HOGENOM" id="CLU_077143_0_0_6"/>
<protein>
    <submittedName>
        <fullName evidence="1">Minor tail protein L</fullName>
    </submittedName>
</protein>
<reference evidence="1 2" key="1">
    <citation type="journal article" date="2013" name="Genome Announc.">
        <title>Genome Sequence of Plesiomonas shigelloides Strain 302-73 (Serotype O1).</title>
        <authorList>
            <person name="Pique N."/>
            <person name="Aquilini E."/>
            <person name="Alioto T."/>
            <person name="Minana-Galbis D."/>
            <person name="Tomas J.M."/>
        </authorList>
    </citation>
    <scope>NUCLEOTIDE SEQUENCE [LARGE SCALE GENOMIC DNA]</scope>
    <source>
        <strain evidence="1 2">302-73</strain>
    </source>
</reference>
<dbReference type="GO" id="GO:0046718">
    <property type="term" value="P:symbiont entry into host cell"/>
    <property type="evidence" value="ECO:0007669"/>
    <property type="project" value="InterPro"/>
</dbReference>
<dbReference type="GO" id="GO:0051536">
    <property type="term" value="F:iron-sulfur cluster binding"/>
    <property type="evidence" value="ECO:0007669"/>
    <property type="project" value="InterPro"/>
</dbReference>
<dbReference type="NCBIfam" id="TIGR01600">
    <property type="entry name" value="phage_tail_L"/>
    <property type="match status" value="1"/>
</dbReference>
<evidence type="ECO:0000313" key="2">
    <source>
        <dbReference type="Proteomes" id="UP000014012"/>
    </source>
</evidence>
<dbReference type="RefSeq" id="WP_010864004.1">
    <property type="nucleotide sequence ID" value="NZ_KB944511.1"/>
</dbReference>
<gene>
    <name evidence="1" type="ORF">PLESHI_11990</name>
</gene>
<sequence>MREISSAMIFETARIEQDVLLVLYDVDMTAFGGDVYRFYAGMTELRQPIVWRGQTYVAFPVSASGFEGNAKGTSNRPKLTLANVGGLLTGLNAEFDDLVGAVVTRRQVYARFLDAVNFPQGNANADPTQEVVLRFEIERMIEQSRETVSYELALPCETDGAIIPCRPILADICPIEYRSADCGYTGGPVADIKDNPTSDPACDRCGKRLSSCKLRFGAHNPLPFGGFPSAAKFR</sequence>
<dbReference type="PATRIC" id="fig|1315976.3.peg.2263"/>
<organism evidence="1 2">
    <name type="scientific">Plesiomonas shigelloides 302-73</name>
    <dbReference type="NCBI Taxonomy" id="1315976"/>
    <lineage>
        <taxon>Bacteria</taxon>
        <taxon>Pseudomonadati</taxon>
        <taxon>Pseudomonadota</taxon>
        <taxon>Gammaproteobacteria</taxon>
        <taxon>Enterobacterales</taxon>
        <taxon>Enterobacteriaceae</taxon>
        <taxon>Plesiomonas</taxon>
    </lineage>
</organism>
<dbReference type="STRING" id="703.SAMEA2665130_00649"/>
<proteinExistence type="predicted"/>
<dbReference type="EMBL" id="AQQO01000350">
    <property type="protein sequence ID" value="EON88163.1"/>
    <property type="molecule type" value="Genomic_DNA"/>
</dbReference>
<dbReference type="InterPro" id="IPR006487">
    <property type="entry name" value="Phage_lambda_L"/>
</dbReference>
<evidence type="ECO:0000313" key="1">
    <source>
        <dbReference type="EMBL" id="EON88163.1"/>
    </source>
</evidence>
<dbReference type="AlphaFoldDB" id="R8APA8"/>
<comment type="caution">
    <text evidence="1">The sequence shown here is derived from an EMBL/GenBank/DDBJ whole genome shotgun (WGS) entry which is preliminary data.</text>
</comment>
<dbReference type="Pfam" id="PF05100">
    <property type="entry name" value="Phage_tail_L"/>
    <property type="match status" value="1"/>
</dbReference>
<accession>R8APA8</accession>